<accession>A0A7W9UL58</accession>
<evidence type="ECO:0000259" key="1">
    <source>
        <dbReference type="Pfam" id="PF00535"/>
    </source>
</evidence>
<proteinExistence type="predicted"/>
<dbReference type="RefSeq" id="WP_083905345.1">
    <property type="nucleotide sequence ID" value="NZ_JACHIT010000002.1"/>
</dbReference>
<dbReference type="SUPFAM" id="SSF53448">
    <property type="entry name" value="Nucleotide-diphospho-sugar transferases"/>
    <property type="match status" value="1"/>
</dbReference>
<dbReference type="EMBL" id="JACHIT010000002">
    <property type="protein sequence ID" value="MBB5917223.1"/>
    <property type="molecule type" value="Genomic_DNA"/>
</dbReference>
<sequence length="278" mass="30452">MSTLSVCVPAYNAGRTLETTMRSILDQDEDFELSVLDNASTDETGTVARSFDDHRVRVHRNDTVLAIGDNWNKAVAVSSGDLVKVVCADDILLPGALKSQTALMGDAAIAICSSKFEVIDEDGAVEETDLGLPGLLGAQPARTLMRTIVRRGPADFGPTAAATFRRADFERAGGFRGDLVFPMDVDLFARVCEFGVFYGMPEILAAWRNSSFNLCSRSSTVSKLTEMARFHHRLGREYPDLVTRADVLTGDLRLVGQALERVRVRAVATVRRRPDLLR</sequence>
<dbReference type="InterPro" id="IPR001173">
    <property type="entry name" value="Glyco_trans_2-like"/>
</dbReference>
<organism evidence="2 3">
    <name type="scientific">Nocardia transvalensis</name>
    <dbReference type="NCBI Taxonomy" id="37333"/>
    <lineage>
        <taxon>Bacteria</taxon>
        <taxon>Bacillati</taxon>
        <taxon>Actinomycetota</taxon>
        <taxon>Actinomycetes</taxon>
        <taxon>Mycobacteriales</taxon>
        <taxon>Nocardiaceae</taxon>
        <taxon>Nocardia</taxon>
    </lineage>
</organism>
<dbReference type="PANTHER" id="PTHR22916">
    <property type="entry name" value="GLYCOSYLTRANSFERASE"/>
    <property type="match status" value="1"/>
</dbReference>
<dbReference type="Proteomes" id="UP000540412">
    <property type="component" value="Unassembled WGS sequence"/>
</dbReference>
<dbReference type="AlphaFoldDB" id="A0A7W9UL58"/>
<evidence type="ECO:0000313" key="2">
    <source>
        <dbReference type="EMBL" id="MBB5917223.1"/>
    </source>
</evidence>
<dbReference type="PANTHER" id="PTHR22916:SF3">
    <property type="entry name" value="UDP-GLCNAC:BETAGAL BETA-1,3-N-ACETYLGLUCOSAMINYLTRANSFERASE-LIKE PROTEIN 1"/>
    <property type="match status" value="1"/>
</dbReference>
<dbReference type="InterPro" id="IPR029044">
    <property type="entry name" value="Nucleotide-diphossugar_trans"/>
</dbReference>
<dbReference type="GO" id="GO:0016758">
    <property type="term" value="F:hexosyltransferase activity"/>
    <property type="evidence" value="ECO:0007669"/>
    <property type="project" value="UniProtKB-ARBA"/>
</dbReference>
<feature type="domain" description="Glycosyltransferase 2-like" evidence="1">
    <location>
        <begin position="5"/>
        <end position="169"/>
    </location>
</feature>
<dbReference type="Pfam" id="PF00535">
    <property type="entry name" value="Glycos_transf_2"/>
    <property type="match status" value="1"/>
</dbReference>
<reference evidence="2 3" key="1">
    <citation type="submission" date="2020-08" db="EMBL/GenBank/DDBJ databases">
        <title>Sequencing the genomes of 1000 actinobacteria strains.</title>
        <authorList>
            <person name="Klenk H.-P."/>
        </authorList>
    </citation>
    <scope>NUCLEOTIDE SEQUENCE [LARGE SCALE GENOMIC DNA]</scope>
    <source>
        <strain evidence="2 3">DSM 43582</strain>
    </source>
</reference>
<dbReference type="Gene3D" id="3.90.550.10">
    <property type="entry name" value="Spore Coat Polysaccharide Biosynthesis Protein SpsA, Chain A"/>
    <property type="match status" value="1"/>
</dbReference>
<evidence type="ECO:0000313" key="3">
    <source>
        <dbReference type="Proteomes" id="UP000540412"/>
    </source>
</evidence>
<gene>
    <name evidence="2" type="ORF">BJY24_006135</name>
</gene>
<keyword evidence="3" id="KW-1185">Reference proteome</keyword>
<protein>
    <submittedName>
        <fullName evidence="2">Glycosyltransferase involved in cell wall biosynthesis</fullName>
    </submittedName>
</protein>
<comment type="caution">
    <text evidence="2">The sequence shown here is derived from an EMBL/GenBank/DDBJ whole genome shotgun (WGS) entry which is preliminary data.</text>
</comment>
<keyword evidence="2" id="KW-0808">Transferase</keyword>
<name>A0A7W9UL58_9NOCA</name>